<dbReference type="Pfam" id="PF14024">
    <property type="entry name" value="DUF4240"/>
    <property type="match status" value="1"/>
</dbReference>
<evidence type="ECO:0000313" key="2">
    <source>
        <dbReference type="EMBL" id="MFD1322870.1"/>
    </source>
</evidence>
<gene>
    <name evidence="2" type="ORF">ACFQ4H_17400</name>
</gene>
<sequence length="178" mass="19690">MRTDDFWTLIDQARTGADGDVEAVAERATALLAARDVDDIAGFDRHLRRVLAASYRVDLWGAAYLINGGCSDDGFDYFRGWLITQGRATFAKAVAEPDSLAELPVIRQAAVTGEEFDAEAMLSIADDAYRRATASDLPADPNPVPVPELGEFWDFDDEDEVRRRLPRLAALFLEPPQE</sequence>
<organism evidence="2 3">
    <name type="scientific">Micromonospora sonneratiae</name>
    <dbReference type="NCBI Taxonomy" id="1184706"/>
    <lineage>
        <taxon>Bacteria</taxon>
        <taxon>Bacillati</taxon>
        <taxon>Actinomycetota</taxon>
        <taxon>Actinomycetes</taxon>
        <taxon>Micromonosporales</taxon>
        <taxon>Micromonosporaceae</taxon>
        <taxon>Micromonospora</taxon>
    </lineage>
</organism>
<dbReference type="InterPro" id="IPR025334">
    <property type="entry name" value="DUF4240"/>
</dbReference>
<evidence type="ECO:0000259" key="1">
    <source>
        <dbReference type="Pfam" id="PF14024"/>
    </source>
</evidence>
<comment type="caution">
    <text evidence="2">The sequence shown here is derived from an EMBL/GenBank/DDBJ whole genome shotgun (WGS) entry which is preliminary data.</text>
</comment>
<keyword evidence="3" id="KW-1185">Reference proteome</keyword>
<accession>A0ABW3YFH6</accession>
<proteinExistence type="predicted"/>
<protein>
    <submittedName>
        <fullName evidence="2">DUF4240 domain-containing protein</fullName>
    </submittedName>
</protein>
<dbReference type="EMBL" id="JBHTMP010000025">
    <property type="protein sequence ID" value="MFD1322870.1"/>
    <property type="molecule type" value="Genomic_DNA"/>
</dbReference>
<feature type="domain" description="DUF4240" evidence="1">
    <location>
        <begin position="1"/>
        <end position="131"/>
    </location>
</feature>
<dbReference type="RefSeq" id="WP_377572026.1">
    <property type="nucleotide sequence ID" value="NZ_JBHTMP010000025.1"/>
</dbReference>
<dbReference type="Proteomes" id="UP001597260">
    <property type="component" value="Unassembled WGS sequence"/>
</dbReference>
<name>A0ABW3YFH6_9ACTN</name>
<reference evidence="3" key="1">
    <citation type="journal article" date="2019" name="Int. J. Syst. Evol. Microbiol.">
        <title>The Global Catalogue of Microorganisms (GCM) 10K type strain sequencing project: providing services to taxonomists for standard genome sequencing and annotation.</title>
        <authorList>
            <consortium name="The Broad Institute Genomics Platform"/>
            <consortium name="The Broad Institute Genome Sequencing Center for Infectious Disease"/>
            <person name="Wu L."/>
            <person name="Ma J."/>
        </authorList>
    </citation>
    <scope>NUCLEOTIDE SEQUENCE [LARGE SCALE GENOMIC DNA]</scope>
    <source>
        <strain evidence="3">JCM 31037</strain>
    </source>
</reference>
<evidence type="ECO:0000313" key="3">
    <source>
        <dbReference type="Proteomes" id="UP001597260"/>
    </source>
</evidence>